<feature type="transmembrane region" description="Helical" evidence="1">
    <location>
        <begin position="122"/>
        <end position="145"/>
    </location>
</feature>
<dbReference type="RefSeq" id="WP_050054144.1">
    <property type="nucleotide sequence ID" value="NZ_CAQI01000032.1"/>
</dbReference>
<feature type="transmembrane region" description="Helical" evidence="1">
    <location>
        <begin position="86"/>
        <end position="110"/>
    </location>
</feature>
<keyword evidence="3" id="KW-1185">Reference proteome</keyword>
<dbReference type="Proteomes" id="UP000035722">
    <property type="component" value="Unassembled WGS sequence"/>
</dbReference>
<name>A0A024GZD6_9MICC</name>
<sequence length="159" mass="17424">MKINRLAVIALRIVLVGAFLLLVLFQVMSLPGQFAHMAAENPERAYLQWPLTIFGILEVACVQVVIVSTWKLLTMVKQDQIFSRRAFVWVDAIMWAIAAAWTMLAVFSAIVVLNADDPGVPLLLILMLAAGAAVGLVVVVLRALLRQAADLRSDMEAVI</sequence>
<keyword evidence="1" id="KW-0812">Transmembrane</keyword>
<keyword evidence="1" id="KW-1133">Transmembrane helix</keyword>
<dbReference type="OrthoDB" id="3240470at2"/>
<dbReference type="Pfam" id="PF11188">
    <property type="entry name" value="DUF2975"/>
    <property type="match status" value="1"/>
</dbReference>
<reference evidence="3" key="1">
    <citation type="journal article" date="2014" name="Genome Announc.">
        <title>Genome Sequence of Arthrobacter siccitolerans 4J27, a Xeroprotectant-Producing Desiccation-Tolerant Microorganism.</title>
        <authorList>
            <person name="Manzanera M."/>
            <person name="Santa-Cruz-Calvo L."/>
            <person name="Vilchez J.I."/>
            <person name="Garcia-Fontana C."/>
            <person name="Silva-Castro G.A."/>
            <person name="Calvo C."/>
            <person name="Gonzalez-Lopez J."/>
        </authorList>
    </citation>
    <scope>NUCLEOTIDE SEQUENCE [LARGE SCALE GENOMIC DNA]</scope>
    <source>
        <strain evidence="3">4J27</strain>
    </source>
</reference>
<comment type="caution">
    <text evidence="2">The sequence shown here is derived from an EMBL/GenBank/DDBJ whole genome shotgun (WGS) entry which is preliminary data.</text>
</comment>
<protein>
    <submittedName>
        <fullName evidence="2">Putative membrane protein</fullName>
    </submittedName>
</protein>
<dbReference type="InterPro" id="IPR021354">
    <property type="entry name" value="DUF2975"/>
</dbReference>
<gene>
    <name evidence="2" type="ORF">ARTSIC4J27_1066</name>
</gene>
<evidence type="ECO:0000313" key="2">
    <source>
        <dbReference type="EMBL" id="CCQ45133.1"/>
    </source>
</evidence>
<organism evidence="2 3">
    <name type="scientific">Pseudarthrobacter siccitolerans</name>
    <dbReference type="NCBI Taxonomy" id="861266"/>
    <lineage>
        <taxon>Bacteria</taxon>
        <taxon>Bacillati</taxon>
        <taxon>Actinomycetota</taxon>
        <taxon>Actinomycetes</taxon>
        <taxon>Micrococcales</taxon>
        <taxon>Micrococcaceae</taxon>
        <taxon>Pseudarthrobacter</taxon>
    </lineage>
</organism>
<dbReference type="STRING" id="861266.ARTSIC4J27_1066"/>
<feature type="transmembrane region" description="Helical" evidence="1">
    <location>
        <begin position="53"/>
        <end position="74"/>
    </location>
</feature>
<proteinExistence type="predicted"/>
<dbReference type="AlphaFoldDB" id="A0A024GZD6"/>
<keyword evidence="1" id="KW-0472">Membrane</keyword>
<evidence type="ECO:0000313" key="3">
    <source>
        <dbReference type="Proteomes" id="UP000035722"/>
    </source>
</evidence>
<evidence type="ECO:0000256" key="1">
    <source>
        <dbReference type="SAM" id="Phobius"/>
    </source>
</evidence>
<accession>A0A024GZD6</accession>
<dbReference type="EMBL" id="CAQI01000032">
    <property type="protein sequence ID" value="CCQ45133.1"/>
    <property type="molecule type" value="Genomic_DNA"/>
</dbReference>